<dbReference type="PANTHER" id="PTHR46558">
    <property type="entry name" value="TRACRIPTIONAL REGULATORY PROTEIN-RELATED-RELATED"/>
    <property type="match status" value="1"/>
</dbReference>
<dbReference type="PANTHER" id="PTHR46558:SF15">
    <property type="entry name" value="HELIX-TURN-HELIX DOMAIN PROTEIN"/>
    <property type="match status" value="1"/>
</dbReference>
<keyword evidence="5" id="KW-1185">Reference proteome</keyword>
<dbReference type="GO" id="GO:0003677">
    <property type="term" value="F:DNA binding"/>
    <property type="evidence" value="ECO:0007669"/>
    <property type="project" value="UniProtKB-KW"/>
</dbReference>
<name>C7N6T3_SLAHD</name>
<dbReference type="InterPro" id="IPR001387">
    <property type="entry name" value="Cro/C1-type_HTH"/>
</dbReference>
<dbReference type="eggNOG" id="COG1476">
    <property type="taxonomic scope" value="Bacteria"/>
</dbReference>
<dbReference type="CDD" id="cd00093">
    <property type="entry name" value="HTH_XRE"/>
    <property type="match status" value="1"/>
</dbReference>
<dbReference type="HOGENOM" id="CLU_066192_2_2_11"/>
<proteinExistence type="predicted"/>
<gene>
    <name evidence="4" type="ordered locus">Shel_15990</name>
</gene>
<sequence length="196" mass="21016">MEVGNRIREERDRANLSQEGLAEKIFVSRQTVSNWETGKTYPDVQSLLLMSNLFGVSIDSLVKGDIVAMNEELDRSASRMKTLAGSMTGLLVVSIAGAAYFLVADSVAAAVVWFVVFWAASMISAYAIERIKKAHNLQTYAQIKAFMDGEPVPDDAESSMPAWTSSALKALAGAAFGLVLAAICVAVWTFLAGGLS</sequence>
<keyword evidence="1" id="KW-0238">DNA-binding</keyword>
<keyword evidence="2" id="KW-1133">Transmembrane helix</keyword>
<dbReference type="Gene3D" id="1.10.260.40">
    <property type="entry name" value="lambda repressor-like DNA-binding domains"/>
    <property type="match status" value="1"/>
</dbReference>
<dbReference type="SMART" id="SM00530">
    <property type="entry name" value="HTH_XRE"/>
    <property type="match status" value="1"/>
</dbReference>
<reference evidence="4 5" key="1">
    <citation type="journal article" date="2009" name="Stand. Genomic Sci.">
        <title>Complete genome sequence of Slackia heliotrinireducens type strain (RHS 1).</title>
        <authorList>
            <person name="Pukall R."/>
            <person name="Lapidus A."/>
            <person name="Nolan M."/>
            <person name="Copeland A."/>
            <person name="Glavina Del Rio T."/>
            <person name="Lucas S."/>
            <person name="Chen F."/>
            <person name="Tice H."/>
            <person name="Cheng J.F."/>
            <person name="Chertkov O."/>
            <person name="Bruce D."/>
            <person name="Goodwin L."/>
            <person name="Kuske C."/>
            <person name="Brettin T."/>
            <person name="Detter J.C."/>
            <person name="Han C."/>
            <person name="Pitluck S."/>
            <person name="Pati A."/>
            <person name="Mavrommatis K."/>
            <person name="Ivanova N."/>
            <person name="Ovchinnikova G."/>
            <person name="Chen A."/>
            <person name="Palaniappan K."/>
            <person name="Schneider S."/>
            <person name="Rohde M."/>
            <person name="Chain P."/>
            <person name="D'haeseleer P."/>
            <person name="Goker M."/>
            <person name="Bristow J."/>
            <person name="Eisen J.A."/>
            <person name="Markowitz V."/>
            <person name="Kyrpides N.C."/>
            <person name="Klenk H.P."/>
            <person name="Hugenholtz P."/>
        </authorList>
    </citation>
    <scope>NUCLEOTIDE SEQUENCE [LARGE SCALE GENOMIC DNA]</scope>
    <source>
        <strain evidence="5">ATCC 29202 / DSM 20476 / NCTC 11029 / RHS 1</strain>
    </source>
</reference>
<evidence type="ECO:0000313" key="4">
    <source>
        <dbReference type="EMBL" id="ACV22618.1"/>
    </source>
</evidence>
<organism evidence="4 5">
    <name type="scientific">Slackia heliotrinireducens (strain ATCC 29202 / DSM 20476 / NCTC 11029 / RHS 1)</name>
    <name type="common">Peptococcus heliotrinreducens</name>
    <dbReference type="NCBI Taxonomy" id="471855"/>
    <lineage>
        <taxon>Bacteria</taxon>
        <taxon>Bacillati</taxon>
        <taxon>Actinomycetota</taxon>
        <taxon>Coriobacteriia</taxon>
        <taxon>Eggerthellales</taxon>
        <taxon>Eggerthellaceae</taxon>
        <taxon>Slackia</taxon>
    </lineage>
</organism>
<dbReference type="RefSeq" id="WP_012798720.1">
    <property type="nucleotide sequence ID" value="NC_013165.1"/>
</dbReference>
<evidence type="ECO:0000313" key="5">
    <source>
        <dbReference type="Proteomes" id="UP000002026"/>
    </source>
</evidence>
<dbReference type="KEGG" id="shi:Shel_15990"/>
<keyword evidence="2" id="KW-0472">Membrane</keyword>
<feature type="domain" description="HTH cro/C1-type" evidence="3">
    <location>
        <begin position="7"/>
        <end position="61"/>
    </location>
</feature>
<feature type="transmembrane region" description="Helical" evidence="2">
    <location>
        <begin position="83"/>
        <end position="102"/>
    </location>
</feature>
<protein>
    <submittedName>
        <fullName evidence="4">Predicted transcriptional regulator</fullName>
    </submittedName>
</protein>
<dbReference type="SUPFAM" id="SSF47413">
    <property type="entry name" value="lambda repressor-like DNA-binding domains"/>
    <property type="match status" value="1"/>
</dbReference>
<evidence type="ECO:0000256" key="1">
    <source>
        <dbReference type="ARBA" id="ARBA00023125"/>
    </source>
</evidence>
<feature type="transmembrane region" description="Helical" evidence="2">
    <location>
        <begin position="108"/>
        <end position="128"/>
    </location>
</feature>
<evidence type="ECO:0000256" key="2">
    <source>
        <dbReference type="SAM" id="Phobius"/>
    </source>
</evidence>
<evidence type="ECO:0000259" key="3">
    <source>
        <dbReference type="PROSITE" id="PS50943"/>
    </source>
</evidence>
<accession>C7N6T3</accession>
<dbReference type="PROSITE" id="PS50943">
    <property type="entry name" value="HTH_CROC1"/>
    <property type="match status" value="1"/>
</dbReference>
<dbReference type="Proteomes" id="UP000002026">
    <property type="component" value="Chromosome"/>
</dbReference>
<feature type="transmembrane region" description="Helical" evidence="2">
    <location>
        <begin position="170"/>
        <end position="191"/>
    </location>
</feature>
<dbReference type="InterPro" id="IPR010982">
    <property type="entry name" value="Lambda_DNA-bd_dom_sf"/>
</dbReference>
<dbReference type="EMBL" id="CP001684">
    <property type="protein sequence ID" value="ACV22618.1"/>
    <property type="molecule type" value="Genomic_DNA"/>
</dbReference>
<dbReference type="AlphaFoldDB" id="C7N6T3"/>
<dbReference type="Pfam" id="PF01381">
    <property type="entry name" value="HTH_3"/>
    <property type="match status" value="1"/>
</dbReference>
<keyword evidence="2" id="KW-0812">Transmembrane</keyword>